<protein>
    <recommendedName>
        <fullName evidence="1">DUF6759 domain-containing protein</fullName>
    </recommendedName>
</protein>
<dbReference type="InterPro" id="IPR046647">
    <property type="entry name" value="DUF6759"/>
</dbReference>
<name>A0ABY1P7W1_9FLAO</name>
<organism evidence="2 3">
    <name type="scientific">Chryseobacterium profundimaris</name>
    <dbReference type="NCBI Taxonomy" id="1387275"/>
    <lineage>
        <taxon>Bacteria</taxon>
        <taxon>Pseudomonadati</taxon>
        <taxon>Bacteroidota</taxon>
        <taxon>Flavobacteriia</taxon>
        <taxon>Flavobacteriales</taxon>
        <taxon>Weeksellaceae</taxon>
        <taxon>Chryseobacterium group</taxon>
        <taxon>Chryseobacterium</taxon>
    </lineage>
</organism>
<evidence type="ECO:0000313" key="2">
    <source>
        <dbReference type="EMBL" id="SMP27169.1"/>
    </source>
</evidence>
<dbReference type="RefSeq" id="WP_283422764.1">
    <property type="nucleotide sequence ID" value="NZ_FXTZ01000009.1"/>
</dbReference>
<feature type="domain" description="DUF6759" evidence="1">
    <location>
        <begin position="61"/>
        <end position="150"/>
    </location>
</feature>
<evidence type="ECO:0000259" key="1">
    <source>
        <dbReference type="Pfam" id="PF20545"/>
    </source>
</evidence>
<dbReference type="Proteomes" id="UP001157960">
    <property type="component" value="Unassembled WGS sequence"/>
</dbReference>
<dbReference type="Pfam" id="PF20545">
    <property type="entry name" value="DUF6759"/>
    <property type="match status" value="1"/>
</dbReference>
<proteinExistence type="predicted"/>
<reference evidence="2 3" key="1">
    <citation type="submission" date="2017-05" db="EMBL/GenBank/DDBJ databases">
        <authorList>
            <person name="Varghese N."/>
            <person name="Submissions S."/>
        </authorList>
    </citation>
    <scope>NUCLEOTIDE SEQUENCE [LARGE SCALE GENOMIC DNA]</scope>
    <source>
        <strain evidence="2 3">DSM 28214</strain>
    </source>
</reference>
<dbReference type="EMBL" id="FXTZ01000009">
    <property type="protein sequence ID" value="SMP27169.1"/>
    <property type="molecule type" value="Genomic_DNA"/>
</dbReference>
<keyword evidence="3" id="KW-1185">Reference proteome</keyword>
<evidence type="ECO:0000313" key="3">
    <source>
        <dbReference type="Proteomes" id="UP001157960"/>
    </source>
</evidence>
<comment type="caution">
    <text evidence="2">The sequence shown here is derived from an EMBL/GenBank/DDBJ whole genome shotgun (WGS) entry which is preliminary data.</text>
</comment>
<sequence>MKKCVAFSVPVFLFLNSYGSTGDTKNYPVRKSVTRPSVTGSSTSSATQVEREYQALIKTYKSETAEVLTHLLNDSSDDPRTSVTVENSSPCNMVLTISGNNYFKKVPIAAHKIGAVMVPKNQNYNLSGMICDAVYQKTKFVSGPYEVKLSN</sequence>
<accession>A0ABY1P7W1</accession>
<gene>
    <name evidence="2" type="ORF">SAMN06264346_109131</name>
</gene>